<dbReference type="Gene3D" id="3.40.50.720">
    <property type="entry name" value="NAD(P)-binding Rossmann-like Domain"/>
    <property type="match status" value="1"/>
</dbReference>
<dbReference type="EMBL" id="VZRX01019703">
    <property type="protein sequence ID" value="NWX35845.1"/>
    <property type="molecule type" value="Genomic_DNA"/>
</dbReference>
<sequence>TGGGTGFVGTALTQLLRSRGHRVTHVSRQGGEDRISWEELSRSGLPLCDAVVNLAGENVLNPLRRWGDAFCRDVISSRVETTKSLAKAIAAAEQPPRAWVLVTGVGYYRPSPTAEYTEDSPGGDFDFFSRLVSSWEAAALIPGSPTRGVVVRSGVVLGRGGGAISQMLWPFRLGLGGPVGSGLQPFPWIHIRDLCGIVCHALESESVRGVLNGVAPSSPGTSNGAFAQELAAALRRPALAAVPGWAVRAALGAERAVLLLEGQKVLPKRTLESGYRFVFPDLPAALKDIVA</sequence>
<evidence type="ECO:0000259" key="1">
    <source>
        <dbReference type="Pfam" id="PF01370"/>
    </source>
</evidence>
<accession>A0A7K6VP30</accession>
<dbReference type="InterPro" id="IPR010099">
    <property type="entry name" value="SDR39U1"/>
</dbReference>
<dbReference type="Pfam" id="PF08338">
    <property type="entry name" value="DUF1731"/>
    <property type="match status" value="1"/>
</dbReference>
<comment type="caution">
    <text evidence="3">The sequence shown here is derived from an EMBL/GenBank/DDBJ whole genome shotgun (WGS) entry which is preliminary data.</text>
</comment>
<dbReference type="Proteomes" id="UP000579558">
    <property type="component" value="Unassembled WGS sequence"/>
</dbReference>
<dbReference type="NCBIfam" id="TIGR01777">
    <property type="entry name" value="yfcH"/>
    <property type="match status" value="1"/>
</dbReference>
<protein>
    <submittedName>
        <fullName evidence="3">D39U1 protein</fullName>
    </submittedName>
</protein>
<feature type="non-terminal residue" evidence="3">
    <location>
        <position position="291"/>
    </location>
</feature>
<evidence type="ECO:0000259" key="2">
    <source>
        <dbReference type="Pfam" id="PF08338"/>
    </source>
</evidence>
<proteinExistence type="predicted"/>
<dbReference type="PANTHER" id="PTHR11092:SF0">
    <property type="entry name" value="EPIMERASE FAMILY PROTEIN SDR39U1"/>
    <property type="match status" value="1"/>
</dbReference>
<dbReference type="SUPFAM" id="SSF51735">
    <property type="entry name" value="NAD(P)-binding Rossmann-fold domains"/>
    <property type="match status" value="1"/>
</dbReference>
<name>A0A7K6VP30_9PASS</name>
<evidence type="ECO:0000313" key="3">
    <source>
        <dbReference type="EMBL" id="NWX35845.1"/>
    </source>
</evidence>
<dbReference type="InterPro" id="IPR013549">
    <property type="entry name" value="DUF1731"/>
</dbReference>
<dbReference type="InterPro" id="IPR036291">
    <property type="entry name" value="NAD(P)-bd_dom_sf"/>
</dbReference>
<organism evidence="3 4">
    <name type="scientific">Notiomystis cincta</name>
    <dbReference type="NCBI Taxonomy" id="366454"/>
    <lineage>
        <taxon>Eukaryota</taxon>
        <taxon>Metazoa</taxon>
        <taxon>Chordata</taxon>
        <taxon>Craniata</taxon>
        <taxon>Vertebrata</taxon>
        <taxon>Euteleostomi</taxon>
        <taxon>Archelosauria</taxon>
        <taxon>Archosauria</taxon>
        <taxon>Dinosauria</taxon>
        <taxon>Saurischia</taxon>
        <taxon>Theropoda</taxon>
        <taxon>Coelurosauria</taxon>
        <taxon>Aves</taxon>
        <taxon>Neognathae</taxon>
        <taxon>Neoaves</taxon>
        <taxon>Telluraves</taxon>
        <taxon>Australaves</taxon>
        <taxon>Passeriformes</taxon>
        <taxon>Notiomystidae</taxon>
        <taxon>Notiomystis</taxon>
    </lineage>
</organism>
<dbReference type="Pfam" id="PF01370">
    <property type="entry name" value="Epimerase"/>
    <property type="match status" value="1"/>
</dbReference>
<dbReference type="PANTHER" id="PTHR11092">
    <property type="entry name" value="SUGAR NUCLEOTIDE EPIMERASE RELATED"/>
    <property type="match status" value="1"/>
</dbReference>
<reference evidence="3 4" key="1">
    <citation type="submission" date="2019-09" db="EMBL/GenBank/DDBJ databases">
        <title>Bird 10,000 Genomes (B10K) Project - Family phase.</title>
        <authorList>
            <person name="Zhang G."/>
        </authorList>
    </citation>
    <scope>NUCLEOTIDE SEQUENCE [LARGE SCALE GENOMIC DNA]</scope>
    <source>
        <strain evidence="3">B10K-DU-029-75</strain>
    </source>
</reference>
<keyword evidence="4" id="KW-1185">Reference proteome</keyword>
<feature type="domain" description="DUF1731" evidence="2">
    <location>
        <begin position="242"/>
        <end position="289"/>
    </location>
</feature>
<dbReference type="InterPro" id="IPR001509">
    <property type="entry name" value="Epimerase_deHydtase"/>
</dbReference>
<dbReference type="OrthoDB" id="276721at2759"/>
<evidence type="ECO:0000313" key="4">
    <source>
        <dbReference type="Proteomes" id="UP000579558"/>
    </source>
</evidence>
<gene>
    <name evidence="3" type="primary">Sdr39u1</name>
    <name evidence="3" type="ORF">NOTCIN_R07693</name>
</gene>
<feature type="non-terminal residue" evidence="3">
    <location>
        <position position="1"/>
    </location>
</feature>
<feature type="domain" description="NAD-dependent epimerase/dehydratase" evidence="1">
    <location>
        <begin position="3"/>
        <end position="204"/>
    </location>
</feature>
<dbReference type="AlphaFoldDB" id="A0A7K6VP30"/>